<evidence type="ECO:0000313" key="6">
    <source>
        <dbReference type="Proteomes" id="UP001589568"/>
    </source>
</evidence>
<feature type="domain" description="Methyltransferase" evidence="4">
    <location>
        <begin position="43"/>
        <end position="129"/>
    </location>
</feature>
<proteinExistence type="predicted"/>
<keyword evidence="3" id="KW-0949">S-adenosyl-L-methionine</keyword>
<sequence>MRESGTGPGPITPDGSPVDFYTLLSAGAEPGLIAGVTPPGGSILELGCGVGRVTHPLVERGFTVVAVDESPDMLAHVRGARTVLCRVEDLRLGERFDTVVLASQLVNTVDDAARRAMIAACARQVKPGGAVVLQWMPAEAQDRWKAGTIRTEGDVTIMMSAHEVVRPGVSAATMEYTHVKDGARTVWTQSFESLRLTEDDLAAELAAEGLRLDRFLTEDRTWAVAFTA</sequence>
<dbReference type="CDD" id="cd02440">
    <property type="entry name" value="AdoMet_MTases"/>
    <property type="match status" value="1"/>
</dbReference>
<organism evidence="5 6">
    <name type="scientific">Nonomuraea salmonea</name>
    <dbReference type="NCBI Taxonomy" id="46181"/>
    <lineage>
        <taxon>Bacteria</taxon>
        <taxon>Bacillati</taxon>
        <taxon>Actinomycetota</taxon>
        <taxon>Actinomycetes</taxon>
        <taxon>Streptosporangiales</taxon>
        <taxon>Streptosporangiaceae</taxon>
        <taxon>Nonomuraea</taxon>
    </lineage>
</organism>
<dbReference type="EMBL" id="JBHMCF010000011">
    <property type="protein sequence ID" value="MFB9470040.1"/>
    <property type="molecule type" value="Genomic_DNA"/>
</dbReference>
<dbReference type="Gene3D" id="2.20.130.10">
    <property type="entry name" value="CAC2371-like domains"/>
    <property type="match status" value="1"/>
</dbReference>
<dbReference type="RefSeq" id="WP_345403428.1">
    <property type="nucleotide sequence ID" value="NZ_BAAAXS010000001.1"/>
</dbReference>
<keyword evidence="6" id="KW-1185">Reference proteome</keyword>
<evidence type="ECO:0000256" key="3">
    <source>
        <dbReference type="ARBA" id="ARBA00022691"/>
    </source>
</evidence>
<accession>A0ABV5NIA4</accession>
<keyword evidence="1 5" id="KW-0489">Methyltransferase</keyword>
<name>A0ABV5NIA4_9ACTN</name>
<evidence type="ECO:0000259" key="4">
    <source>
        <dbReference type="Pfam" id="PF13649"/>
    </source>
</evidence>
<reference evidence="5 6" key="1">
    <citation type="submission" date="2024-09" db="EMBL/GenBank/DDBJ databases">
        <authorList>
            <person name="Sun Q."/>
            <person name="Mori K."/>
        </authorList>
    </citation>
    <scope>NUCLEOTIDE SEQUENCE [LARGE SCALE GENOMIC DNA]</scope>
    <source>
        <strain evidence="5 6">JCM 3324</strain>
    </source>
</reference>
<dbReference type="GO" id="GO:0061542">
    <property type="term" value="F:3-demethylubiquinol 3-O-methyltransferase activity"/>
    <property type="evidence" value="ECO:0007669"/>
    <property type="project" value="UniProtKB-EC"/>
</dbReference>
<keyword evidence="2 5" id="KW-0808">Transferase</keyword>
<dbReference type="EC" id="2.1.1.222" evidence="5"/>
<dbReference type="Proteomes" id="UP001589568">
    <property type="component" value="Unassembled WGS sequence"/>
</dbReference>
<dbReference type="SUPFAM" id="SSF53335">
    <property type="entry name" value="S-adenosyl-L-methionine-dependent methyltransferases"/>
    <property type="match status" value="1"/>
</dbReference>
<dbReference type="EC" id="2.1.1.64" evidence="5"/>
<evidence type="ECO:0000256" key="2">
    <source>
        <dbReference type="ARBA" id="ARBA00022679"/>
    </source>
</evidence>
<dbReference type="PANTHER" id="PTHR43464:SF19">
    <property type="entry name" value="UBIQUINONE BIOSYNTHESIS O-METHYLTRANSFERASE, MITOCHONDRIAL"/>
    <property type="match status" value="1"/>
</dbReference>
<dbReference type="GO" id="GO:0102208">
    <property type="term" value="F:2-polyprenyl-6-hydroxyphenol methylase activity"/>
    <property type="evidence" value="ECO:0007669"/>
    <property type="project" value="UniProtKB-EC"/>
</dbReference>
<comment type="caution">
    <text evidence="5">The sequence shown here is derived from an EMBL/GenBank/DDBJ whole genome shotgun (WGS) entry which is preliminary data.</text>
</comment>
<dbReference type="Gene3D" id="3.40.50.150">
    <property type="entry name" value="Vaccinia Virus protein VP39"/>
    <property type="match status" value="1"/>
</dbReference>
<protein>
    <submittedName>
        <fullName evidence="5">Class I SAM-dependent methyltransferase</fullName>
        <ecNumber evidence="5">2.1.1.222</ecNumber>
        <ecNumber evidence="5">2.1.1.64</ecNumber>
    </submittedName>
</protein>
<gene>
    <name evidence="5" type="ORF">ACFFR3_11020</name>
</gene>
<dbReference type="InterPro" id="IPR029063">
    <property type="entry name" value="SAM-dependent_MTases_sf"/>
</dbReference>
<dbReference type="Pfam" id="PF13649">
    <property type="entry name" value="Methyltransf_25"/>
    <property type="match status" value="1"/>
</dbReference>
<dbReference type="InterPro" id="IPR041698">
    <property type="entry name" value="Methyltransf_25"/>
</dbReference>
<evidence type="ECO:0000313" key="5">
    <source>
        <dbReference type="EMBL" id="MFB9470040.1"/>
    </source>
</evidence>
<evidence type="ECO:0000256" key="1">
    <source>
        <dbReference type="ARBA" id="ARBA00022603"/>
    </source>
</evidence>
<dbReference type="GO" id="GO:0032259">
    <property type="term" value="P:methylation"/>
    <property type="evidence" value="ECO:0007669"/>
    <property type="project" value="UniProtKB-KW"/>
</dbReference>
<dbReference type="PANTHER" id="PTHR43464">
    <property type="entry name" value="METHYLTRANSFERASE"/>
    <property type="match status" value="1"/>
</dbReference>